<dbReference type="GO" id="GO:0005829">
    <property type="term" value="C:cytosol"/>
    <property type="evidence" value="ECO:0007669"/>
    <property type="project" value="TreeGrafter"/>
</dbReference>
<reference evidence="6" key="2">
    <citation type="submission" date="2017-12" db="EMBL/GenBank/DDBJ databases">
        <authorList>
            <person name="Hurst M.R.H."/>
        </authorList>
    </citation>
    <scope>NUCLEOTIDE SEQUENCE [LARGE SCALE GENOMIC DNA]</scope>
    <source>
        <strain evidence="6">FI11154</strain>
    </source>
</reference>
<feature type="binding site" evidence="2">
    <location>
        <begin position="38"/>
        <end position="41"/>
    </location>
    <ligand>
        <name>substrate</name>
    </ligand>
</feature>
<evidence type="ECO:0000313" key="5">
    <source>
        <dbReference type="EMBL" id="NNU63334.1"/>
    </source>
</evidence>
<dbReference type="HAMAP" id="MF_00549">
    <property type="entry name" value="Methylglyoxal_synth"/>
    <property type="match status" value="1"/>
</dbReference>
<dbReference type="Proteomes" id="UP000574931">
    <property type="component" value="Unassembled WGS sequence"/>
</dbReference>
<feature type="domain" description="MGS-like" evidence="4">
    <location>
        <begin position="1"/>
        <end position="125"/>
    </location>
</feature>
<dbReference type="CDD" id="cd01422">
    <property type="entry name" value="MGS"/>
    <property type="match status" value="1"/>
</dbReference>
<dbReference type="PANTHER" id="PTHR30492:SF0">
    <property type="entry name" value="METHYLGLYOXAL SYNTHASE"/>
    <property type="match status" value="1"/>
</dbReference>
<evidence type="ECO:0000313" key="8">
    <source>
        <dbReference type="Proteomes" id="UP000574931"/>
    </source>
</evidence>
<comment type="function">
    <text evidence="2">Catalyzes the formation of methylglyoxal from dihydroxyacetone phosphate.</text>
</comment>
<dbReference type="PROSITE" id="PS01335">
    <property type="entry name" value="METHYLGLYOXAL_SYNTH"/>
    <property type="match status" value="1"/>
</dbReference>
<dbReference type="EMBL" id="OOFM01000005">
    <property type="protein sequence ID" value="SPL66183.1"/>
    <property type="molecule type" value="Genomic_DNA"/>
</dbReference>
<dbReference type="AlphaFoldDB" id="A0A2P9HQD5"/>
<reference evidence="5 8" key="3">
    <citation type="submission" date="2020-05" db="EMBL/GenBank/DDBJ databases">
        <title>Draft Genome Sequence of Ochrobactrum soli Isolated from Stable Fly Gut.</title>
        <authorList>
            <person name="Pileggi M.T."/>
            <person name="Vazhakkala L.J."/>
            <person name="Wong C.N."/>
        </authorList>
    </citation>
    <scope>NUCLEOTIDE SEQUENCE [LARGE SCALE GENOMIC DNA]</scope>
    <source>
        <strain evidence="5 8">MTP-C0764</strain>
    </source>
</reference>
<evidence type="ECO:0000259" key="4">
    <source>
        <dbReference type="PROSITE" id="PS51855"/>
    </source>
</evidence>
<comment type="catalytic activity">
    <reaction evidence="2">
        <text>dihydroxyacetone phosphate = methylglyoxal + phosphate</text>
        <dbReference type="Rhea" id="RHEA:17937"/>
        <dbReference type="ChEBI" id="CHEBI:17158"/>
        <dbReference type="ChEBI" id="CHEBI:43474"/>
        <dbReference type="ChEBI" id="CHEBI:57642"/>
        <dbReference type="EC" id="4.2.3.3"/>
    </reaction>
</comment>
<feature type="active site" description="Proton donor/acceptor" evidence="2 3">
    <location>
        <position position="65"/>
    </location>
</feature>
<dbReference type="SUPFAM" id="SSF52335">
    <property type="entry name" value="Methylglyoxal synthase-like"/>
    <property type="match status" value="1"/>
</dbReference>
<evidence type="ECO:0000256" key="1">
    <source>
        <dbReference type="ARBA" id="ARBA00006287"/>
    </source>
</evidence>
<name>A0A2P9HQD5_9HYPH</name>
<keyword evidence="8" id="KW-1185">Reference proteome</keyword>
<organism evidence="6 7">
    <name type="scientific">Ochrobactrum soli</name>
    <dbReference type="NCBI Taxonomy" id="2448455"/>
    <lineage>
        <taxon>Bacteria</taxon>
        <taxon>Pseudomonadati</taxon>
        <taxon>Pseudomonadota</taxon>
        <taxon>Alphaproteobacteria</taxon>
        <taxon>Hyphomicrobiales</taxon>
        <taxon>Brucellaceae</taxon>
        <taxon>Brucella/Ochrobactrum group</taxon>
        <taxon>Ochrobactrum</taxon>
    </lineage>
</organism>
<protein>
    <recommendedName>
        <fullName evidence="2">Methylglyoxal synthase</fullName>
        <shortName evidence="2">MGS</shortName>
        <ecNumber evidence="2">4.2.3.3</ecNumber>
    </recommendedName>
</protein>
<accession>A0A2P9HQD5</accession>
<gene>
    <name evidence="2" type="primary">mgsA</name>
    <name evidence="5" type="ORF">HKX02_24205</name>
    <name evidence="6" type="ORF">OHAE_2050</name>
</gene>
<evidence type="ECO:0000313" key="6">
    <source>
        <dbReference type="EMBL" id="SPL66183.1"/>
    </source>
</evidence>
<dbReference type="InterPro" id="IPR036914">
    <property type="entry name" value="MGS-like_dom_sf"/>
</dbReference>
<feature type="binding site" evidence="2">
    <location>
        <position position="12"/>
    </location>
    <ligand>
        <name>substrate</name>
    </ligand>
</feature>
<sequence length="125" mass="13420">MTERLRIALIAHDLKKDDMVAFARAHEKALSRFDIVATGTTGGLILEACPSLTIQRVKSGPLGGDQQIGAMIAEGTVEVLIFFIDPLSPLPHDVDVKALTRLGSVYDIPMALNPATAEKLIKALD</sequence>
<dbReference type="InterPro" id="IPR011607">
    <property type="entry name" value="MGS-like_dom"/>
</dbReference>
<dbReference type="EMBL" id="JABFCY010000023">
    <property type="protein sequence ID" value="NNU63334.1"/>
    <property type="molecule type" value="Genomic_DNA"/>
</dbReference>
<dbReference type="Proteomes" id="UP000246073">
    <property type="component" value="Unassembled WGS sequence"/>
</dbReference>
<dbReference type="EC" id="4.2.3.3" evidence="2"/>
<feature type="binding site" evidence="2">
    <location>
        <position position="16"/>
    </location>
    <ligand>
        <name>substrate</name>
    </ligand>
</feature>
<dbReference type="PIRSF" id="PIRSF006614">
    <property type="entry name" value="Methylglyox_syn"/>
    <property type="match status" value="1"/>
</dbReference>
<dbReference type="GO" id="GO:0019242">
    <property type="term" value="P:methylglyoxal biosynthetic process"/>
    <property type="evidence" value="ECO:0007669"/>
    <property type="project" value="UniProtKB-UniRule"/>
</dbReference>
<evidence type="ECO:0000256" key="2">
    <source>
        <dbReference type="HAMAP-Rule" id="MF_00549"/>
    </source>
</evidence>
<keyword evidence="2 6" id="KW-0456">Lyase</keyword>
<dbReference type="Pfam" id="PF02142">
    <property type="entry name" value="MGS"/>
    <property type="match status" value="1"/>
</dbReference>
<dbReference type="RefSeq" id="WP_109369659.1">
    <property type="nucleotide sequence ID" value="NZ_JABFCY010000023.1"/>
</dbReference>
<dbReference type="PANTHER" id="PTHR30492">
    <property type="entry name" value="METHYLGLYOXAL SYNTHASE"/>
    <property type="match status" value="1"/>
</dbReference>
<dbReference type="GO" id="GO:0008929">
    <property type="term" value="F:methylglyoxal synthase activity"/>
    <property type="evidence" value="ECO:0007669"/>
    <property type="project" value="UniProtKB-UniRule"/>
</dbReference>
<feature type="binding site" evidence="2">
    <location>
        <position position="92"/>
    </location>
    <ligand>
        <name>substrate</name>
    </ligand>
</feature>
<reference evidence="7" key="1">
    <citation type="submission" date="2017-12" db="EMBL/GenBank/DDBJ databases">
        <authorList>
            <person name="Diaz M."/>
        </authorList>
    </citation>
    <scope>NUCLEOTIDE SEQUENCE [LARGE SCALE GENOMIC DNA]</scope>
    <source>
        <strain evidence="7">FI11154</strain>
    </source>
</reference>
<dbReference type="PROSITE" id="PS51855">
    <property type="entry name" value="MGS"/>
    <property type="match status" value="1"/>
</dbReference>
<dbReference type="NCBIfam" id="NF003559">
    <property type="entry name" value="PRK05234.1"/>
    <property type="match status" value="1"/>
</dbReference>
<evidence type="ECO:0000313" key="7">
    <source>
        <dbReference type="Proteomes" id="UP000246073"/>
    </source>
</evidence>
<dbReference type="SMART" id="SM00851">
    <property type="entry name" value="MGS"/>
    <property type="match status" value="1"/>
</dbReference>
<dbReference type="InterPro" id="IPR018148">
    <property type="entry name" value="Methylglyoxal_synth_AS"/>
</dbReference>
<feature type="binding site" evidence="2">
    <location>
        <begin position="59"/>
        <end position="60"/>
    </location>
    <ligand>
        <name>substrate</name>
    </ligand>
</feature>
<dbReference type="Gene3D" id="3.40.50.1380">
    <property type="entry name" value="Methylglyoxal synthase-like domain"/>
    <property type="match status" value="1"/>
</dbReference>
<evidence type="ECO:0000256" key="3">
    <source>
        <dbReference type="PIRSR" id="PIRSR006614-1"/>
    </source>
</evidence>
<comment type="similarity">
    <text evidence="1 2">Belongs to the methylglyoxal synthase family.</text>
</comment>
<dbReference type="InterPro" id="IPR004363">
    <property type="entry name" value="Methylgl_synth"/>
</dbReference>
<dbReference type="NCBIfam" id="TIGR00160">
    <property type="entry name" value="MGSA"/>
    <property type="match status" value="1"/>
</dbReference>
<proteinExistence type="inferred from homology"/>